<dbReference type="AlphaFoldDB" id="A0AAV4X1Q3"/>
<dbReference type="Proteomes" id="UP001054945">
    <property type="component" value="Unassembled WGS sequence"/>
</dbReference>
<dbReference type="EMBL" id="BPLR01017076">
    <property type="protein sequence ID" value="GIY88573.1"/>
    <property type="molecule type" value="Genomic_DNA"/>
</dbReference>
<evidence type="ECO:0000313" key="3">
    <source>
        <dbReference type="Proteomes" id="UP001054945"/>
    </source>
</evidence>
<sequence length="264" mass="30598">MYNDYSTIIGNQPEESPFIGSYVTISDNAAEREMNDLWNYQLFHGDQKYDEDEVMTEIIKETGKKPEEKCVENVFEILDLSPKEEYDLMRPYIFSKEGSQQGQIAINLSGISDNEMDETSSDLLAIPEHILKDHPCLQNFHAKREVSAETLIAEVYSKISQCSACPRSMSKANNELEQLKNLNEVLRKEKQNMTKRNKHLKTELTRTKKLLNTELQKKQIETMHNKKEEEELRSLEQNSENSIENIRNETKKLKEEMGPCNQSG</sequence>
<reference evidence="2 3" key="1">
    <citation type="submission" date="2021-06" db="EMBL/GenBank/DDBJ databases">
        <title>Caerostris extrusa draft genome.</title>
        <authorList>
            <person name="Kono N."/>
            <person name="Arakawa K."/>
        </authorList>
    </citation>
    <scope>NUCLEOTIDE SEQUENCE [LARGE SCALE GENOMIC DNA]</scope>
</reference>
<keyword evidence="3" id="KW-1185">Reference proteome</keyword>
<feature type="region of interest" description="Disordered" evidence="1">
    <location>
        <begin position="221"/>
        <end position="264"/>
    </location>
</feature>
<feature type="compositionally biased region" description="Basic and acidic residues" evidence="1">
    <location>
        <begin position="221"/>
        <end position="234"/>
    </location>
</feature>
<accession>A0AAV4X1Q3</accession>
<name>A0AAV4X1Q3_CAEEX</name>
<evidence type="ECO:0000313" key="2">
    <source>
        <dbReference type="EMBL" id="GIY88573.1"/>
    </source>
</evidence>
<proteinExistence type="predicted"/>
<gene>
    <name evidence="2" type="ORF">CEXT_507382</name>
</gene>
<protein>
    <submittedName>
        <fullName evidence="2">Uncharacterized protein</fullName>
    </submittedName>
</protein>
<organism evidence="2 3">
    <name type="scientific">Caerostris extrusa</name>
    <name type="common">Bark spider</name>
    <name type="synonym">Caerostris bankana</name>
    <dbReference type="NCBI Taxonomy" id="172846"/>
    <lineage>
        <taxon>Eukaryota</taxon>
        <taxon>Metazoa</taxon>
        <taxon>Ecdysozoa</taxon>
        <taxon>Arthropoda</taxon>
        <taxon>Chelicerata</taxon>
        <taxon>Arachnida</taxon>
        <taxon>Araneae</taxon>
        <taxon>Araneomorphae</taxon>
        <taxon>Entelegynae</taxon>
        <taxon>Araneoidea</taxon>
        <taxon>Araneidae</taxon>
        <taxon>Caerostris</taxon>
    </lineage>
</organism>
<feature type="compositionally biased region" description="Basic and acidic residues" evidence="1">
    <location>
        <begin position="246"/>
        <end position="257"/>
    </location>
</feature>
<comment type="caution">
    <text evidence="2">The sequence shown here is derived from an EMBL/GenBank/DDBJ whole genome shotgun (WGS) entry which is preliminary data.</text>
</comment>
<feature type="compositionally biased region" description="Low complexity" evidence="1">
    <location>
        <begin position="236"/>
        <end position="245"/>
    </location>
</feature>
<evidence type="ECO:0000256" key="1">
    <source>
        <dbReference type="SAM" id="MobiDB-lite"/>
    </source>
</evidence>